<keyword evidence="3" id="KW-1185">Reference proteome</keyword>
<evidence type="ECO:0000256" key="1">
    <source>
        <dbReference type="SAM" id="MobiDB-lite"/>
    </source>
</evidence>
<evidence type="ECO:0000313" key="2">
    <source>
        <dbReference type="EMBL" id="GAA3122300.1"/>
    </source>
</evidence>
<reference evidence="3" key="1">
    <citation type="journal article" date="2019" name="Int. J. Syst. Evol. Microbiol.">
        <title>The Global Catalogue of Microorganisms (GCM) 10K type strain sequencing project: providing services to taxonomists for standard genome sequencing and annotation.</title>
        <authorList>
            <consortium name="The Broad Institute Genomics Platform"/>
            <consortium name="The Broad Institute Genome Sequencing Center for Infectious Disease"/>
            <person name="Wu L."/>
            <person name="Ma J."/>
        </authorList>
    </citation>
    <scope>NUCLEOTIDE SEQUENCE [LARGE SCALE GENOMIC DNA]</scope>
    <source>
        <strain evidence="3">JCM 9092</strain>
    </source>
</reference>
<dbReference type="EMBL" id="BAAAUG010000091">
    <property type="protein sequence ID" value="GAA3122300.1"/>
    <property type="molecule type" value="Genomic_DNA"/>
</dbReference>
<name>A0ABP6MRU0_9ACTN</name>
<dbReference type="RefSeq" id="WP_344524152.1">
    <property type="nucleotide sequence ID" value="NZ_BAAAUG010000091.1"/>
</dbReference>
<organism evidence="2 3">
    <name type="scientific">Streptomyces rectiviolaceus</name>
    <dbReference type="NCBI Taxonomy" id="332591"/>
    <lineage>
        <taxon>Bacteria</taxon>
        <taxon>Bacillati</taxon>
        <taxon>Actinomycetota</taxon>
        <taxon>Actinomycetes</taxon>
        <taxon>Kitasatosporales</taxon>
        <taxon>Streptomycetaceae</taxon>
        <taxon>Streptomyces</taxon>
    </lineage>
</organism>
<evidence type="ECO:0000313" key="3">
    <source>
        <dbReference type="Proteomes" id="UP001501637"/>
    </source>
</evidence>
<dbReference type="Proteomes" id="UP001501637">
    <property type="component" value="Unassembled WGS sequence"/>
</dbReference>
<sequence length="151" mass="16331">MTVGDPVSVADRTAMGRPSGAESAGTGLIKTTVTLASYEGEEKALYKLGTASAVCRQGFTMTVRGKKTVMQFPAQEPDPRDLDFADEYTWFTLTGPPGIDSLTRKVLVVRTGHTLGFFSRTYPGYAADASQTTMPFPLDVARAQWKKLATQ</sequence>
<comment type="caution">
    <text evidence="2">The sequence shown here is derived from an EMBL/GenBank/DDBJ whole genome shotgun (WGS) entry which is preliminary data.</text>
</comment>
<proteinExistence type="predicted"/>
<accession>A0ABP6MRU0</accession>
<gene>
    <name evidence="2" type="ORF">GCM10010449_50200</name>
</gene>
<protein>
    <submittedName>
        <fullName evidence="2">Uncharacterized protein</fullName>
    </submittedName>
</protein>
<feature type="region of interest" description="Disordered" evidence="1">
    <location>
        <begin position="1"/>
        <end position="23"/>
    </location>
</feature>